<protein>
    <recommendedName>
        <fullName evidence="3">Helix-turn-helix type 11 domain-containing protein</fullName>
    </recommendedName>
</protein>
<dbReference type="EMBL" id="JAGGLG010000011">
    <property type="protein sequence ID" value="MBP2018279.1"/>
    <property type="molecule type" value="Genomic_DNA"/>
</dbReference>
<name>A0ABS4JRX7_9FIRM</name>
<reference evidence="1 2" key="1">
    <citation type="submission" date="2021-03" db="EMBL/GenBank/DDBJ databases">
        <title>Genomic Encyclopedia of Type Strains, Phase IV (KMG-IV): sequencing the most valuable type-strain genomes for metagenomic binning, comparative biology and taxonomic classification.</title>
        <authorList>
            <person name="Goeker M."/>
        </authorList>
    </citation>
    <scope>NUCLEOTIDE SEQUENCE [LARGE SCALE GENOMIC DNA]</scope>
    <source>
        <strain evidence="1 2">DSM 27138</strain>
    </source>
</reference>
<organism evidence="1 2">
    <name type="scientific">Symbiobacterium terraclitae</name>
    <dbReference type="NCBI Taxonomy" id="557451"/>
    <lineage>
        <taxon>Bacteria</taxon>
        <taxon>Bacillati</taxon>
        <taxon>Bacillota</taxon>
        <taxon>Clostridia</taxon>
        <taxon>Eubacteriales</taxon>
        <taxon>Symbiobacteriaceae</taxon>
        <taxon>Symbiobacterium</taxon>
    </lineage>
</organism>
<evidence type="ECO:0000313" key="2">
    <source>
        <dbReference type="Proteomes" id="UP001519289"/>
    </source>
</evidence>
<keyword evidence="2" id="KW-1185">Reference proteome</keyword>
<dbReference type="Proteomes" id="UP001519289">
    <property type="component" value="Unassembled WGS sequence"/>
</dbReference>
<evidence type="ECO:0008006" key="3">
    <source>
        <dbReference type="Google" id="ProtNLM"/>
    </source>
</evidence>
<sequence length="560" mass="61618">MPKLHRLHWIDAQVRAGRYPNARTLAAAFGISHRQALRDFEYMRDSLGAPLVYSAAHRGFTYGESPFVLPGPYVTETQQAALGHLARYYEAVAEHDRDAGPVYADLAGLFRRLSGLGSAPARAARGAEQPLPLVPYRAILAGPSRPAPLQPFYRGRAPDGKLIVEFHDPDAFLCALWDAPGCRIESPRWLRERLRVRAERIVADNRDMTRHVTPAAVNLSQEPGMAPGSKSERRMAMEKRRGAVGARFVEGWMSYVGAVQGVLDAAGMGPWEYWRLMGETGMAFHLVMHETCCISSVTVYDWMNTHSAAMSRIGVLSEVYQALPGTPTYDAACRRAVVNIRESIDNGVGVVLWGVDTGEFGVVHGYDDEDGVLLTSGCWGSRGRPILYENIGRTFPGAPVLHYQIMLERVPTDERQTARSALQHYVDLMDRPGHIAPGYRAGLLAYDNWIQGLQTEGFSGTGCRYATFVYTEARECAARYVAHLAGADPALKPAADAFRRTAEIYGRMMKVLGQDLSDPSPLEAPVSAEQAAALVPLLREAKQSEAETVALVQRYLETSA</sequence>
<gene>
    <name evidence="1" type="ORF">J2Z79_001680</name>
</gene>
<evidence type="ECO:0000313" key="1">
    <source>
        <dbReference type="EMBL" id="MBP2018279.1"/>
    </source>
</evidence>
<dbReference type="RefSeq" id="WP_209466410.1">
    <property type="nucleotide sequence ID" value="NZ_JAGGLG010000011.1"/>
</dbReference>
<accession>A0ABS4JRX7</accession>
<comment type="caution">
    <text evidence="1">The sequence shown here is derived from an EMBL/GenBank/DDBJ whole genome shotgun (WGS) entry which is preliminary data.</text>
</comment>
<proteinExistence type="predicted"/>